<feature type="transmembrane region" description="Helical" evidence="8">
    <location>
        <begin position="122"/>
        <end position="140"/>
    </location>
</feature>
<dbReference type="GO" id="GO:0005886">
    <property type="term" value="C:plasma membrane"/>
    <property type="evidence" value="ECO:0007669"/>
    <property type="project" value="UniProtKB-SubCell"/>
</dbReference>
<keyword evidence="7" id="KW-0012">Acyltransferase</keyword>
<keyword evidence="7" id="KW-0808">Transferase</keyword>
<dbReference type="PANTHER" id="PTHR13285">
    <property type="entry name" value="ACYLTRANSFERASE"/>
    <property type="match status" value="1"/>
</dbReference>
<evidence type="ECO:0000256" key="1">
    <source>
        <dbReference type="ARBA" id="ARBA00004651"/>
    </source>
</evidence>
<dbReference type="PIRSF" id="PIRSF016636">
    <property type="entry name" value="AlgI_DltB"/>
    <property type="match status" value="1"/>
</dbReference>
<reference evidence="9" key="2">
    <citation type="journal article" date="2021" name="PeerJ">
        <title>Extensive microbial diversity within the chicken gut microbiome revealed by metagenomics and culture.</title>
        <authorList>
            <person name="Gilroy R."/>
            <person name="Ravi A."/>
            <person name="Getino M."/>
            <person name="Pursley I."/>
            <person name="Horton D.L."/>
            <person name="Alikhan N.F."/>
            <person name="Baker D."/>
            <person name="Gharbi K."/>
            <person name="Hall N."/>
            <person name="Watson M."/>
            <person name="Adriaenssens E.M."/>
            <person name="Foster-Nyarko E."/>
            <person name="Jarju S."/>
            <person name="Secka A."/>
            <person name="Antonio M."/>
            <person name="Oren A."/>
            <person name="Chaudhuri R.R."/>
            <person name="La Ragione R."/>
            <person name="Hildebrand F."/>
            <person name="Pallen M.J."/>
        </authorList>
    </citation>
    <scope>NUCLEOTIDE SEQUENCE</scope>
    <source>
        <strain evidence="9">1370</strain>
    </source>
</reference>
<feature type="transmembrane region" description="Helical" evidence="8">
    <location>
        <begin position="332"/>
        <end position="349"/>
    </location>
</feature>
<comment type="caution">
    <text evidence="9">The sequence shown here is derived from an EMBL/GenBank/DDBJ whole genome shotgun (WGS) entry which is preliminary data.</text>
</comment>
<dbReference type="GO" id="GO:0042121">
    <property type="term" value="P:alginic acid biosynthetic process"/>
    <property type="evidence" value="ECO:0007669"/>
    <property type="project" value="InterPro"/>
</dbReference>
<dbReference type="EMBL" id="DVOL01000022">
    <property type="protein sequence ID" value="HIV10413.1"/>
    <property type="molecule type" value="Genomic_DNA"/>
</dbReference>
<evidence type="ECO:0000256" key="5">
    <source>
        <dbReference type="ARBA" id="ARBA00022989"/>
    </source>
</evidence>
<name>A0A9D1NQF5_9FIRM</name>
<dbReference type="AlphaFoldDB" id="A0A9D1NQF5"/>
<dbReference type="Pfam" id="PF03062">
    <property type="entry name" value="MBOAT"/>
    <property type="match status" value="1"/>
</dbReference>
<dbReference type="InterPro" id="IPR028362">
    <property type="entry name" value="AlgI"/>
</dbReference>
<feature type="transmembrane region" description="Helical" evidence="8">
    <location>
        <begin position="228"/>
        <end position="248"/>
    </location>
</feature>
<evidence type="ECO:0000256" key="6">
    <source>
        <dbReference type="ARBA" id="ARBA00023136"/>
    </source>
</evidence>
<feature type="transmembrane region" description="Helical" evidence="8">
    <location>
        <begin position="403"/>
        <end position="428"/>
    </location>
</feature>
<dbReference type="PIRSF" id="PIRSF500217">
    <property type="entry name" value="AlgI"/>
    <property type="match status" value="1"/>
</dbReference>
<dbReference type="Proteomes" id="UP000823960">
    <property type="component" value="Unassembled WGS sequence"/>
</dbReference>
<dbReference type="InterPro" id="IPR024194">
    <property type="entry name" value="Ac/AlaTfrase_AlgI/DltB"/>
</dbReference>
<evidence type="ECO:0000256" key="3">
    <source>
        <dbReference type="ARBA" id="ARBA00022475"/>
    </source>
</evidence>
<keyword evidence="3 7" id="KW-1003">Cell membrane</keyword>
<feature type="transmembrane region" description="Helical" evidence="8">
    <location>
        <begin position="361"/>
        <end position="383"/>
    </location>
</feature>
<evidence type="ECO:0000256" key="7">
    <source>
        <dbReference type="PIRNR" id="PIRNR016636"/>
    </source>
</evidence>
<dbReference type="GO" id="GO:0016746">
    <property type="term" value="F:acyltransferase activity"/>
    <property type="evidence" value="ECO:0007669"/>
    <property type="project" value="UniProtKB-KW"/>
</dbReference>
<evidence type="ECO:0000256" key="4">
    <source>
        <dbReference type="ARBA" id="ARBA00022692"/>
    </source>
</evidence>
<comment type="subcellular location">
    <subcellularLocation>
        <location evidence="1">Cell membrane</location>
        <topology evidence="1">Multi-pass membrane protein</topology>
    </subcellularLocation>
</comment>
<reference evidence="9" key="1">
    <citation type="submission" date="2020-10" db="EMBL/GenBank/DDBJ databases">
        <authorList>
            <person name="Gilroy R."/>
        </authorList>
    </citation>
    <scope>NUCLEOTIDE SEQUENCE</scope>
    <source>
        <strain evidence="9">1370</strain>
    </source>
</reference>
<keyword evidence="5 8" id="KW-1133">Transmembrane helix</keyword>
<dbReference type="InterPro" id="IPR004299">
    <property type="entry name" value="MBOAT_fam"/>
</dbReference>
<organism evidence="9 10">
    <name type="scientific">Candidatus Faeciplasma avium</name>
    <dbReference type="NCBI Taxonomy" id="2840798"/>
    <lineage>
        <taxon>Bacteria</taxon>
        <taxon>Bacillati</taxon>
        <taxon>Bacillota</taxon>
        <taxon>Clostridia</taxon>
        <taxon>Eubacteriales</taxon>
        <taxon>Oscillospiraceae</taxon>
        <taxon>Oscillospiraceae incertae sedis</taxon>
        <taxon>Candidatus Faeciplasma</taxon>
    </lineage>
</organism>
<sequence length="473" mass="53982">MLFSSIPFLYRFLPVTMLVYFLIPSGWKCSIKLKNAWIMLASFFFYGWGEPRFLIIMLASITQGYVFALLIDRFSSSKRLKRLFLGLSVVISLGLLCYFKYADFFIGTVNSLTGLSIPLLRIALPIGISFFTFQILSYDIDVYRGNVKAQKSFINLAFYISMFSQLIAGPIVRYSDVEEYLDKRTHTLRDFSLGLRRFIIGLSKKMLIANIMGELVDVFKSQEEKSVLFFWIYAAAYTLHVYFDFSGYSDMAIGLGRMMGLHFCENFNYPYISRSITEFWRRWHMSLGSWFRDYVYIPLGGNRVKKPRYLFNICVVWFLTGLWHGAAWNFALWGIYYAVLLILEKLFILKLTEKSRLLSHVYLILLTLIGFVIFDSSSLLQALGSIGGMFGIGGYPAVSTEAVYYLGSYAVVFIIAIIGSTPLPARLFSRLEKSSAGAKILTALEPAGLIALLGVCTAYMVDGAFNPFLYFRF</sequence>
<evidence type="ECO:0000313" key="10">
    <source>
        <dbReference type="Proteomes" id="UP000823960"/>
    </source>
</evidence>
<feature type="transmembrane region" description="Helical" evidence="8">
    <location>
        <begin position="53"/>
        <end position="71"/>
    </location>
</feature>
<dbReference type="InterPro" id="IPR051085">
    <property type="entry name" value="MB_O-acyltransferase"/>
</dbReference>
<protein>
    <submittedName>
        <fullName evidence="9">MBOAT family protein</fullName>
    </submittedName>
</protein>
<evidence type="ECO:0000256" key="2">
    <source>
        <dbReference type="ARBA" id="ARBA00010323"/>
    </source>
</evidence>
<proteinExistence type="inferred from homology"/>
<keyword evidence="4 8" id="KW-0812">Transmembrane</keyword>
<keyword evidence="6 7" id="KW-0472">Membrane</keyword>
<dbReference type="PANTHER" id="PTHR13285:SF18">
    <property type="entry name" value="PROTEIN-CYSTEINE N-PALMITOYLTRANSFERASE RASP"/>
    <property type="match status" value="1"/>
</dbReference>
<feature type="transmembrane region" description="Helical" evidence="8">
    <location>
        <begin position="6"/>
        <end position="23"/>
    </location>
</feature>
<accession>A0A9D1NQF5</accession>
<evidence type="ECO:0000256" key="8">
    <source>
        <dbReference type="SAM" id="Phobius"/>
    </source>
</evidence>
<feature type="transmembrane region" description="Helical" evidence="8">
    <location>
        <begin position="152"/>
        <end position="172"/>
    </location>
</feature>
<evidence type="ECO:0000313" key="9">
    <source>
        <dbReference type="EMBL" id="HIV10413.1"/>
    </source>
</evidence>
<comment type="similarity">
    <text evidence="2 7">Belongs to the membrane-bound acyltransferase family.</text>
</comment>
<feature type="transmembrane region" description="Helical" evidence="8">
    <location>
        <begin position="83"/>
        <end position="102"/>
    </location>
</feature>
<feature type="transmembrane region" description="Helical" evidence="8">
    <location>
        <begin position="440"/>
        <end position="461"/>
    </location>
</feature>
<feature type="transmembrane region" description="Helical" evidence="8">
    <location>
        <begin position="309"/>
        <end position="326"/>
    </location>
</feature>
<gene>
    <name evidence="9" type="ORF">IAD28_01795</name>
</gene>